<organismHost>
    <name type="scientific">Pieris brassicae</name>
    <name type="common">White butterfly</name>
    <name type="synonym">Large white butterfly</name>
    <dbReference type="NCBI Taxonomy" id="7116"/>
</organismHost>
<sequence>MHADILLLLKNYNNKYNRMNEEFQELQHQYDKTQYELKCVKKCCWKCVQL</sequence>
<feature type="coiled-coil region" evidence="1">
    <location>
        <begin position="2"/>
        <end position="36"/>
    </location>
</feature>
<keyword evidence="1" id="KW-0175">Coiled coil</keyword>
<name>A0A7G9U8Q1_GVPB</name>
<dbReference type="EMBL" id="MN750571">
    <property type="protein sequence ID" value="QNN89482.1"/>
    <property type="molecule type" value="Genomic_DNA"/>
</dbReference>
<evidence type="ECO:0000313" key="2">
    <source>
        <dbReference type="EMBL" id="QNN89482.1"/>
    </source>
</evidence>
<protein>
    <submittedName>
        <fullName evidence="2">ORF31</fullName>
    </submittedName>
</protein>
<reference evidence="2" key="1">
    <citation type="submission" date="2019-11" db="EMBL/GenBank/DDBJ databases">
        <title>Studies on the baculoviruses infecting the caterpillars, Spilarctia obliqua Walker (Erebidae) and Pieris brassicae Linn. (Pieridae) (Insecta: Lepidoptera).</title>
        <authorList>
            <person name="Paul S."/>
            <person name="Arumugaperumal A."/>
            <person name="Sathiya Balasingh Thangapandi E.J.J."/>
            <person name="Sarjubala Devi H."/>
            <person name="Johnson T."/>
            <person name="Maisnam S."/>
            <person name="Krishnavel S."/>
            <person name="Soman Syamala S."/>
            <person name="Ramamoorthy S."/>
            <person name="Karthikeyan R."/>
            <person name="Subburaman C."/>
            <person name="Jeyaprakash R."/>
            <person name="Azhaguchamy M."/>
            <person name="Ramaiyer V."/>
            <person name="Sivasubramaniam S."/>
        </authorList>
    </citation>
    <scope>NUCLEOTIDE SEQUENCE</scope>
    <source>
        <strain evidence="2">Manipur</strain>
    </source>
</reference>
<evidence type="ECO:0000256" key="1">
    <source>
        <dbReference type="SAM" id="Coils"/>
    </source>
</evidence>
<proteinExistence type="predicted"/>
<accession>A0A7G9U8Q1</accession>
<organism evidence="2">
    <name type="scientific">Pieris brassicae granulosis virus</name>
    <name type="common">PbGV</name>
    <name type="synonym">Pieris brassicae granulovirus</name>
    <dbReference type="NCBI Taxonomy" id="10465"/>
    <lineage>
        <taxon>Viruses</taxon>
        <taxon>Viruses incertae sedis</taxon>
        <taxon>Naldaviricetes</taxon>
        <taxon>Lefavirales</taxon>
        <taxon>Baculoviridae</taxon>
        <taxon>Betabaculovirus</taxon>
        <taxon>Betabaculovirus arrapae</taxon>
    </lineage>
</organism>